<dbReference type="SUPFAM" id="SSF88874">
    <property type="entry name" value="Receptor-binding domain of short tail fibre protein gp12"/>
    <property type="match status" value="1"/>
</dbReference>
<evidence type="ECO:0000313" key="2">
    <source>
        <dbReference type="EMBL" id="NYA69580.1"/>
    </source>
</evidence>
<evidence type="ECO:0000313" key="3">
    <source>
        <dbReference type="Proteomes" id="UP000535020"/>
    </source>
</evidence>
<gene>
    <name evidence="2" type="ORF">HZF10_01515</name>
</gene>
<dbReference type="Proteomes" id="UP000535020">
    <property type="component" value="Unassembled WGS sequence"/>
</dbReference>
<feature type="chain" id="PRO_5031526146" description="Microcystin-dependent protein" evidence="1">
    <location>
        <begin position="25"/>
        <end position="273"/>
    </location>
</feature>
<proteinExistence type="predicted"/>
<protein>
    <recommendedName>
        <fullName evidence="4">Microcystin-dependent protein</fullName>
    </recommendedName>
</protein>
<sequence>MKTTTLIVICLALLPMAGVSQVLISDFPPNSEPQTDAVLELRSLNKDKGLLLPKVALVAANNPSPMSAHVQGMTVYNTQVSGVFPNRVEPGLYYNDGTSWKHISTNAPTIGDIKSSALASDHDGWYLLNGRVVTALPVAAHAYAQGLGFASNLPNGANRFLKGKTDAEILGSSGGSAGIVIAQENFPEFMFTATLGEAGLHNHSYNDRASGTGMSAEGGAIQTVADNVSVADTTGISGDHSHSFSVNTGGNGTPIPFKPPYMASNLFIYLGSN</sequence>
<evidence type="ECO:0000256" key="1">
    <source>
        <dbReference type="SAM" id="SignalP"/>
    </source>
</evidence>
<reference evidence="2 3" key="1">
    <citation type="submission" date="2020-07" db="EMBL/GenBank/DDBJ databases">
        <authorList>
            <person name="Sun Q."/>
        </authorList>
    </citation>
    <scope>NUCLEOTIDE SEQUENCE [LARGE SCALE GENOMIC DNA]</scope>
    <source>
        <strain evidence="2 3">MAH-1</strain>
    </source>
</reference>
<feature type="signal peptide" evidence="1">
    <location>
        <begin position="1"/>
        <end position="24"/>
    </location>
</feature>
<dbReference type="AlphaFoldDB" id="A0A7Y8XZD0"/>
<accession>A0A7Y8XZD0</accession>
<keyword evidence="3" id="KW-1185">Reference proteome</keyword>
<evidence type="ECO:0008006" key="4">
    <source>
        <dbReference type="Google" id="ProtNLM"/>
    </source>
</evidence>
<comment type="caution">
    <text evidence="2">The sequence shown here is derived from an EMBL/GenBank/DDBJ whole genome shotgun (WGS) entry which is preliminary data.</text>
</comment>
<organism evidence="2 3">
    <name type="scientific">Flavobacterium agri</name>
    <dbReference type="NCBI Taxonomy" id="2743471"/>
    <lineage>
        <taxon>Bacteria</taxon>
        <taxon>Pseudomonadati</taxon>
        <taxon>Bacteroidota</taxon>
        <taxon>Flavobacteriia</taxon>
        <taxon>Flavobacteriales</taxon>
        <taxon>Flavobacteriaceae</taxon>
        <taxon>Flavobacterium</taxon>
    </lineage>
</organism>
<dbReference type="RefSeq" id="WP_176004402.1">
    <property type="nucleotide sequence ID" value="NZ_JABWMI010000002.1"/>
</dbReference>
<name>A0A7Y8XZD0_9FLAO</name>
<keyword evidence="1" id="KW-0732">Signal</keyword>
<dbReference type="EMBL" id="JACBJI010000001">
    <property type="protein sequence ID" value="NYA69580.1"/>
    <property type="molecule type" value="Genomic_DNA"/>
</dbReference>